<accession>A0ABS7TPF3</accession>
<protein>
    <recommendedName>
        <fullName evidence="3">Amidohydrolase</fullName>
    </recommendedName>
</protein>
<evidence type="ECO:0000313" key="1">
    <source>
        <dbReference type="EMBL" id="MBZ5710051.1"/>
    </source>
</evidence>
<comment type="caution">
    <text evidence="1">The sequence shown here is derived from an EMBL/GenBank/DDBJ whole genome shotgun (WGS) entry which is preliminary data.</text>
</comment>
<keyword evidence="2" id="KW-1185">Reference proteome</keyword>
<dbReference type="SUPFAM" id="SSF51338">
    <property type="entry name" value="Composite domain of metallo-dependent hydrolases"/>
    <property type="match status" value="1"/>
</dbReference>
<dbReference type="Gene3D" id="3.20.20.140">
    <property type="entry name" value="Metal-dependent hydrolases"/>
    <property type="match status" value="1"/>
</dbReference>
<evidence type="ECO:0000313" key="2">
    <source>
        <dbReference type="Proteomes" id="UP001139031"/>
    </source>
</evidence>
<dbReference type="InterPro" id="IPR011059">
    <property type="entry name" value="Metal-dep_hydrolase_composite"/>
</dbReference>
<sequence>MRLFDGEELVERTSVAVGGDTIVAVDPDVRVVDPATRVDGRDLSSLPGLIAAHTHRRPRAHGLGAPFFGAIDDVRLESTQVRRAQSALDRTLA</sequence>
<dbReference type="Proteomes" id="UP001139031">
    <property type="component" value="Unassembled WGS sequence"/>
</dbReference>
<dbReference type="Gene3D" id="2.30.40.10">
    <property type="entry name" value="Urease, subunit C, domain 1"/>
    <property type="match status" value="1"/>
</dbReference>
<dbReference type="EMBL" id="JAIRAU010000011">
    <property type="protein sequence ID" value="MBZ5710051.1"/>
    <property type="molecule type" value="Genomic_DNA"/>
</dbReference>
<gene>
    <name evidence="1" type="ORF">K7C98_12375</name>
</gene>
<name>A0ABS7TPF3_9BACT</name>
<reference evidence="1" key="1">
    <citation type="submission" date="2021-08" db="EMBL/GenBank/DDBJ databases">
        <authorList>
            <person name="Stevens D.C."/>
        </authorList>
    </citation>
    <scope>NUCLEOTIDE SEQUENCE</scope>
    <source>
        <strain evidence="1">DSM 53165</strain>
    </source>
</reference>
<evidence type="ECO:0008006" key="3">
    <source>
        <dbReference type="Google" id="ProtNLM"/>
    </source>
</evidence>
<proteinExistence type="predicted"/>
<dbReference type="RefSeq" id="WP_224191822.1">
    <property type="nucleotide sequence ID" value="NZ_JAIRAU010000011.1"/>
</dbReference>
<organism evidence="1 2">
    <name type="scientific">Nannocystis pusilla</name>
    <dbReference type="NCBI Taxonomy" id="889268"/>
    <lineage>
        <taxon>Bacteria</taxon>
        <taxon>Pseudomonadati</taxon>
        <taxon>Myxococcota</taxon>
        <taxon>Polyangia</taxon>
        <taxon>Nannocystales</taxon>
        <taxon>Nannocystaceae</taxon>
        <taxon>Nannocystis</taxon>
    </lineage>
</organism>